<dbReference type="RefSeq" id="WP_377785737.1">
    <property type="nucleotide sequence ID" value="NZ_JBHUOC010000001.1"/>
</dbReference>
<evidence type="ECO:0000259" key="1">
    <source>
        <dbReference type="Pfam" id="PF00990"/>
    </source>
</evidence>
<dbReference type="EMBL" id="JAUFRC010000001">
    <property type="protein sequence ID" value="MDN3711804.1"/>
    <property type="molecule type" value="Genomic_DNA"/>
</dbReference>
<organism evidence="2 3">
    <name type="scientific">Paracoccus cavernae</name>
    <dbReference type="NCBI Taxonomy" id="1571207"/>
    <lineage>
        <taxon>Bacteria</taxon>
        <taxon>Pseudomonadati</taxon>
        <taxon>Pseudomonadota</taxon>
        <taxon>Alphaproteobacteria</taxon>
        <taxon>Rhodobacterales</taxon>
        <taxon>Paracoccaceae</taxon>
        <taxon>Paracoccus</taxon>
    </lineage>
</organism>
<keyword evidence="3" id="KW-1185">Reference proteome</keyword>
<evidence type="ECO:0000313" key="2">
    <source>
        <dbReference type="EMBL" id="MDN3711804.1"/>
    </source>
</evidence>
<dbReference type="InterPro" id="IPR000160">
    <property type="entry name" value="GGDEF_dom"/>
</dbReference>
<dbReference type="Gene3D" id="3.30.70.270">
    <property type="match status" value="1"/>
</dbReference>
<accession>A0ABT8D949</accession>
<dbReference type="Pfam" id="PF00990">
    <property type="entry name" value="GGDEF"/>
    <property type="match status" value="1"/>
</dbReference>
<gene>
    <name evidence="2" type="ORF">QWZ10_08140</name>
</gene>
<comment type="caution">
    <text evidence="2">The sequence shown here is derived from an EMBL/GenBank/DDBJ whole genome shotgun (WGS) entry which is preliminary data.</text>
</comment>
<proteinExistence type="predicted"/>
<feature type="domain" description="GGDEF" evidence="1">
    <location>
        <begin position="163"/>
        <end position="205"/>
    </location>
</feature>
<evidence type="ECO:0000313" key="3">
    <source>
        <dbReference type="Proteomes" id="UP001243846"/>
    </source>
</evidence>
<sequence length="205" mass="22420">MNAVERVEIGRLTQLLPMGLTLSAAGDVVSVGATLRRIIGERRHFDEIFTIDRPKNVSAGFAALRPCLGRADRLALRPIAHPQTVLRGSGILLEQGGAFLNLGFGVGLPEAVRLFRLTDADFSPSELAMELLFLHEANSAVQNELARFNLHLEEARKAAEVQAYTDPLTSLYNRRGMDVALNTALLDCGSMPFAVAHVDLDLFKR</sequence>
<dbReference type="Proteomes" id="UP001243846">
    <property type="component" value="Unassembled WGS sequence"/>
</dbReference>
<reference evidence="3" key="1">
    <citation type="journal article" date="2019" name="Int. J. Syst. Evol. Microbiol.">
        <title>The Global Catalogue of Microorganisms (GCM) 10K type strain sequencing project: providing services to taxonomists for standard genome sequencing and annotation.</title>
        <authorList>
            <consortium name="The Broad Institute Genomics Platform"/>
            <consortium name="The Broad Institute Genome Sequencing Center for Infectious Disease"/>
            <person name="Wu L."/>
            <person name="Ma J."/>
        </authorList>
    </citation>
    <scope>NUCLEOTIDE SEQUENCE [LARGE SCALE GENOMIC DNA]</scope>
    <source>
        <strain evidence="3">CECT 8482</strain>
    </source>
</reference>
<name>A0ABT8D949_9RHOB</name>
<protein>
    <submittedName>
        <fullName evidence="2">GGDEF domain-containing protein</fullName>
    </submittedName>
</protein>
<dbReference type="InterPro" id="IPR043128">
    <property type="entry name" value="Rev_trsase/Diguanyl_cyclase"/>
</dbReference>